<proteinExistence type="predicted"/>
<dbReference type="Proteomes" id="UP000321595">
    <property type="component" value="Chromosome"/>
</dbReference>
<evidence type="ECO:0000313" key="3">
    <source>
        <dbReference type="EMBL" id="QED26969.1"/>
    </source>
</evidence>
<evidence type="ECO:0000259" key="2">
    <source>
        <dbReference type="SMART" id="SM00318"/>
    </source>
</evidence>
<name>A0A5B8XU98_9DELT</name>
<dbReference type="SUPFAM" id="SSF50199">
    <property type="entry name" value="Staphylococcal nuclease"/>
    <property type="match status" value="1"/>
</dbReference>
<organism evidence="3 4">
    <name type="scientific">Microvenator marinus</name>
    <dbReference type="NCBI Taxonomy" id="2600177"/>
    <lineage>
        <taxon>Bacteria</taxon>
        <taxon>Deltaproteobacteria</taxon>
        <taxon>Bradymonadales</taxon>
        <taxon>Microvenatoraceae</taxon>
        <taxon>Microvenator</taxon>
    </lineage>
</organism>
<feature type="domain" description="TNase-like" evidence="2">
    <location>
        <begin position="42"/>
        <end position="156"/>
    </location>
</feature>
<evidence type="ECO:0000256" key="1">
    <source>
        <dbReference type="SAM" id="SignalP"/>
    </source>
</evidence>
<dbReference type="InterPro" id="IPR016071">
    <property type="entry name" value="Staphylococal_nuclease_OB-fold"/>
</dbReference>
<protein>
    <recommendedName>
        <fullName evidence="2">TNase-like domain-containing protein</fullName>
    </recommendedName>
</protein>
<keyword evidence="4" id="KW-1185">Reference proteome</keyword>
<dbReference type="InterPro" id="IPR035437">
    <property type="entry name" value="SNase_OB-fold_sf"/>
</dbReference>
<gene>
    <name evidence="3" type="ORF">FRD01_06875</name>
</gene>
<dbReference type="KEGG" id="bbae:FRD01_06875"/>
<dbReference type="Pfam" id="PF00565">
    <property type="entry name" value="SNase"/>
    <property type="match status" value="1"/>
</dbReference>
<reference evidence="3 4" key="1">
    <citation type="submission" date="2019-08" db="EMBL/GenBank/DDBJ databases">
        <authorList>
            <person name="Liang Q."/>
        </authorList>
    </citation>
    <scope>NUCLEOTIDE SEQUENCE [LARGE SCALE GENOMIC DNA]</scope>
    <source>
        <strain evidence="3 4">V1718</strain>
    </source>
</reference>
<feature type="chain" id="PRO_5022677059" description="TNase-like domain-containing protein" evidence="1">
    <location>
        <begin position="34"/>
        <end position="158"/>
    </location>
</feature>
<evidence type="ECO:0000313" key="4">
    <source>
        <dbReference type="Proteomes" id="UP000321595"/>
    </source>
</evidence>
<dbReference type="SMART" id="SM00318">
    <property type="entry name" value="SNc"/>
    <property type="match status" value="1"/>
</dbReference>
<dbReference type="Gene3D" id="2.40.50.90">
    <property type="match status" value="1"/>
</dbReference>
<dbReference type="EMBL" id="CP042467">
    <property type="protein sequence ID" value="QED26969.1"/>
    <property type="molecule type" value="Genomic_DNA"/>
</dbReference>
<keyword evidence="1" id="KW-0732">Signal</keyword>
<dbReference type="OrthoDB" id="9805504at2"/>
<dbReference type="AlphaFoldDB" id="A0A5B8XU98"/>
<feature type="signal peptide" evidence="1">
    <location>
        <begin position="1"/>
        <end position="33"/>
    </location>
</feature>
<sequence>MVDPVSSEASSRVIRVVRLLFAALILISIPANAAPPELNVDDGSKFKATKVESGHEFEGKLEDGKRVKVRIVGLDCPEGKLGKDAKAAVQKLLKGKKVTLESTFPMFPLAQDNFGRLVAYVRLDDGRDLSAALLESGHCSAQTWSTPHPRQNLYAGIR</sequence>
<accession>A0A5B8XU98</accession>